<dbReference type="AlphaFoldDB" id="A0A448ZX97"/>
<keyword evidence="1" id="KW-0067">ATP-binding</keyword>
<dbReference type="RefSeq" id="WP_022936029.1">
    <property type="nucleotide sequence ID" value="NZ_LR214940.1"/>
</dbReference>
<gene>
    <name evidence="1" type="ORF">NCTC10112_00386</name>
</gene>
<proteinExistence type="predicted"/>
<dbReference type="PANTHER" id="PTHR32182:SF22">
    <property type="entry name" value="ATP-DEPENDENT ENDONUCLEASE, OLD FAMILY-RELATED"/>
    <property type="match status" value="1"/>
</dbReference>
<dbReference type="OrthoDB" id="9791620at2"/>
<dbReference type="Gene3D" id="3.40.50.300">
    <property type="entry name" value="P-loop containing nucleotide triphosphate hydrolases"/>
    <property type="match status" value="2"/>
</dbReference>
<keyword evidence="2" id="KW-1185">Reference proteome</keyword>
<dbReference type="EMBL" id="LR214940">
    <property type="protein sequence ID" value="VEU55733.1"/>
    <property type="molecule type" value="Genomic_DNA"/>
</dbReference>
<dbReference type="SUPFAM" id="SSF52540">
    <property type="entry name" value="P-loop containing nucleoside triphosphate hydrolases"/>
    <property type="match status" value="1"/>
</dbReference>
<dbReference type="Proteomes" id="UP000290482">
    <property type="component" value="Chromosome"/>
</dbReference>
<dbReference type="CDD" id="cd00267">
    <property type="entry name" value="ABC_ATPase"/>
    <property type="match status" value="1"/>
</dbReference>
<dbReference type="GO" id="GO:0000731">
    <property type="term" value="P:DNA synthesis involved in DNA repair"/>
    <property type="evidence" value="ECO:0007669"/>
    <property type="project" value="TreeGrafter"/>
</dbReference>
<dbReference type="PANTHER" id="PTHR32182">
    <property type="entry name" value="DNA REPLICATION AND REPAIR PROTEIN RECF"/>
    <property type="match status" value="1"/>
</dbReference>
<dbReference type="GO" id="GO:0005524">
    <property type="term" value="F:ATP binding"/>
    <property type="evidence" value="ECO:0007669"/>
    <property type="project" value="UniProtKB-KW"/>
</dbReference>
<dbReference type="InterPro" id="IPR027417">
    <property type="entry name" value="P-loop_NTPase"/>
</dbReference>
<sequence length="552" mass="63381">MLKNLIIKNNIETTKIDLSSQVNIIVGEKGTGKSTLLQIIAEAIINKKMFRDEYDWIRDKANFELDTITIDNTKINVQDFGYFFETENRENSFDLAMSELQKQLPGYISQNDKRKNALDSTEYVEERKLKALNLFSKKIAYNDLNSLDKFFNLRDKVTEFNALLDERLPLTTAIDFESLKSSGGSTNNIILVNYDNNDISTTISELLHVVSKYRDELKVTQLNCNSVLSEIHKGNSNFNNMLINEELIKELEKNTQEAIKINAALYKTYDKHFNTLSKYISALNCFKSVITNLQNKYKLEVRKTERVQIDKNELLEFFSKVGSFAKDIKNKYQDIIENELEFDAELEEIDSHNSSISYKVKKFVISEDQKYMLLNKIVTASNKSHTVADVLLVTPKPSQDKEKIVKELLKDQIKVYAGNVEYKNLSTGQKTLFGVTHAINSLKNVPNDNYLLLDQIEDNLDNKTIYENILPLIQKQVEKGKQVFIVTHNANIGSIIKGNSIVTNIFADKLEDKFVINKLINNDDAKIVYLEGGTKAFNERKQIYEQDKKGVK</sequence>
<dbReference type="GO" id="GO:0006302">
    <property type="term" value="P:double-strand break repair"/>
    <property type="evidence" value="ECO:0007669"/>
    <property type="project" value="TreeGrafter"/>
</dbReference>
<evidence type="ECO:0000313" key="2">
    <source>
        <dbReference type="Proteomes" id="UP000290482"/>
    </source>
</evidence>
<dbReference type="KEGG" id="mob:NCTC10112_00386"/>
<reference evidence="1 2" key="1">
    <citation type="submission" date="2019-01" db="EMBL/GenBank/DDBJ databases">
        <authorList>
            <consortium name="Pathogen Informatics"/>
        </authorList>
    </citation>
    <scope>NUCLEOTIDE SEQUENCE [LARGE SCALE GENOMIC DNA]</scope>
    <source>
        <strain evidence="1 2">NCTC10112</strain>
    </source>
</reference>
<keyword evidence="1" id="KW-0547">Nucleotide-binding</keyword>
<organism evidence="1 2">
    <name type="scientific">Metamycoplasma orale</name>
    <name type="common">Mycoplasma orale</name>
    <dbReference type="NCBI Taxonomy" id="2121"/>
    <lineage>
        <taxon>Bacteria</taxon>
        <taxon>Bacillati</taxon>
        <taxon>Mycoplasmatota</taxon>
        <taxon>Mycoplasmoidales</taxon>
        <taxon>Metamycoplasmataceae</taxon>
        <taxon>Metamycoplasma</taxon>
    </lineage>
</organism>
<evidence type="ECO:0000313" key="1">
    <source>
        <dbReference type="EMBL" id="VEU55733.1"/>
    </source>
</evidence>
<accession>A0A448ZX97</accession>
<protein>
    <submittedName>
        <fullName evidence="1">Hemin importer ATP-binding subunit</fullName>
    </submittedName>
</protein>
<name>A0A448ZX97_METOS</name>